<evidence type="ECO:0000313" key="2">
    <source>
        <dbReference type="EMBL" id="PNR49525.1"/>
    </source>
</evidence>
<feature type="transmembrane region" description="Helical" evidence="1">
    <location>
        <begin position="35"/>
        <end position="56"/>
    </location>
</feature>
<proteinExistence type="predicted"/>
<dbReference type="EMBL" id="ABEU02000008">
    <property type="protein sequence ID" value="PNR49525.1"/>
    <property type="molecule type" value="Genomic_DNA"/>
</dbReference>
<dbReference type="Proteomes" id="UP000006727">
    <property type="component" value="Chromosome 8"/>
</dbReference>
<evidence type="ECO:0000313" key="3">
    <source>
        <dbReference type="EnsemblPlants" id="PAC:32964368.CDS.1"/>
    </source>
</evidence>
<organism evidence="2">
    <name type="scientific">Physcomitrium patens</name>
    <name type="common">Spreading-leaved earth moss</name>
    <name type="synonym">Physcomitrella patens</name>
    <dbReference type="NCBI Taxonomy" id="3218"/>
    <lineage>
        <taxon>Eukaryota</taxon>
        <taxon>Viridiplantae</taxon>
        <taxon>Streptophyta</taxon>
        <taxon>Embryophyta</taxon>
        <taxon>Bryophyta</taxon>
        <taxon>Bryophytina</taxon>
        <taxon>Bryopsida</taxon>
        <taxon>Funariidae</taxon>
        <taxon>Funariales</taxon>
        <taxon>Funariaceae</taxon>
        <taxon>Physcomitrium</taxon>
    </lineage>
</organism>
<dbReference type="EnsemblPlants" id="Pp3c8_12072V3.1">
    <property type="protein sequence ID" value="PAC:32964368.CDS.1"/>
    <property type="gene ID" value="Pp3c8_12072"/>
</dbReference>
<reference evidence="2 4" key="2">
    <citation type="journal article" date="2018" name="Plant J.">
        <title>The Physcomitrella patens chromosome-scale assembly reveals moss genome structure and evolution.</title>
        <authorList>
            <person name="Lang D."/>
            <person name="Ullrich K.K."/>
            <person name="Murat F."/>
            <person name="Fuchs J."/>
            <person name="Jenkins J."/>
            <person name="Haas F.B."/>
            <person name="Piednoel M."/>
            <person name="Gundlach H."/>
            <person name="Van Bel M."/>
            <person name="Meyberg R."/>
            <person name="Vives C."/>
            <person name="Morata J."/>
            <person name="Symeonidi A."/>
            <person name="Hiss M."/>
            <person name="Muchero W."/>
            <person name="Kamisugi Y."/>
            <person name="Saleh O."/>
            <person name="Blanc G."/>
            <person name="Decker E.L."/>
            <person name="van Gessel N."/>
            <person name="Grimwood J."/>
            <person name="Hayes R.D."/>
            <person name="Graham S.W."/>
            <person name="Gunter L.E."/>
            <person name="McDaniel S.F."/>
            <person name="Hoernstein S.N.W."/>
            <person name="Larsson A."/>
            <person name="Li F.W."/>
            <person name="Perroud P.F."/>
            <person name="Phillips J."/>
            <person name="Ranjan P."/>
            <person name="Rokshar D.S."/>
            <person name="Rothfels C.J."/>
            <person name="Schneider L."/>
            <person name="Shu S."/>
            <person name="Stevenson D.W."/>
            <person name="Thummler F."/>
            <person name="Tillich M."/>
            <person name="Villarreal Aguilar J.C."/>
            <person name="Widiez T."/>
            <person name="Wong G.K."/>
            <person name="Wymore A."/>
            <person name="Zhang Y."/>
            <person name="Zimmer A.D."/>
            <person name="Quatrano R.S."/>
            <person name="Mayer K.F.X."/>
            <person name="Goodstein D."/>
            <person name="Casacuberta J.M."/>
            <person name="Vandepoele K."/>
            <person name="Reski R."/>
            <person name="Cuming A.C."/>
            <person name="Tuskan G.A."/>
            <person name="Maumus F."/>
            <person name="Salse J."/>
            <person name="Schmutz J."/>
            <person name="Rensing S.A."/>
        </authorList>
    </citation>
    <scope>NUCLEOTIDE SEQUENCE [LARGE SCALE GENOMIC DNA]</scope>
    <source>
        <strain evidence="3 4">cv. Gransden 2004</strain>
    </source>
</reference>
<protein>
    <submittedName>
        <fullName evidence="2 3">Uncharacterized protein</fullName>
    </submittedName>
</protein>
<gene>
    <name evidence="2" type="ORF">PHYPA_011421</name>
</gene>
<dbReference type="Gramene" id="Pp3c8_12072V3.1">
    <property type="protein sequence ID" value="PAC:32964368.CDS.1"/>
    <property type="gene ID" value="Pp3c8_12072"/>
</dbReference>
<keyword evidence="4" id="KW-1185">Reference proteome</keyword>
<reference evidence="2 4" key="1">
    <citation type="journal article" date="2008" name="Science">
        <title>The Physcomitrella genome reveals evolutionary insights into the conquest of land by plants.</title>
        <authorList>
            <person name="Rensing S."/>
            <person name="Lang D."/>
            <person name="Zimmer A."/>
            <person name="Terry A."/>
            <person name="Salamov A."/>
            <person name="Shapiro H."/>
            <person name="Nishiyama T."/>
            <person name="Perroud P.-F."/>
            <person name="Lindquist E."/>
            <person name="Kamisugi Y."/>
            <person name="Tanahashi T."/>
            <person name="Sakakibara K."/>
            <person name="Fujita T."/>
            <person name="Oishi K."/>
            <person name="Shin-I T."/>
            <person name="Kuroki Y."/>
            <person name="Toyoda A."/>
            <person name="Suzuki Y."/>
            <person name="Hashimoto A."/>
            <person name="Yamaguchi K."/>
            <person name="Sugano A."/>
            <person name="Kohara Y."/>
            <person name="Fujiyama A."/>
            <person name="Anterola A."/>
            <person name="Aoki S."/>
            <person name="Ashton N."/>
            <person name="Barbazuk W.B."/>
            <person name="Barker E."/>
            <person name="Bennetzen J."/>
            <person name="Bezanilla M."/>
            <person name="Blankenship R."/>
            <person name="Cho S.H."/>
            <person name="Dutcher S."/>
            <person name="Estelle M."/>
            <person name="Fawcett J.A."/>
            <person name="Gundlach H."/>
            <person name="Hanada K."/>
            <person name="Heyl A."/>
            <person name="Hicks K.A."/>
            <person name="Hugh J."/>
            <person name="Lohr M."/>
            <person name="Mayer K."/>
            <person name="Melkozernov A."/>
            <person name="Murata T."/>
            <person name="Nelson D."/>
            <person name="Pils B."/>
            <person name="Prigge M."/>
            <person name="Reiss B."/>
            <person name="Renner T."/>
            <person name="Rombauts S."/>
            <person name="Rushton P."/>
            <person name="Sanderfoot A."/>
            <person name="Schween G."/>
            <person name="Shiu S.-H."/>
            <person name="Stueber K."/>
            <person name="Theodoulou F.L."/>
            <person name="Tu H."/>
            <person name="Van de Peer Y."/>
            <person name="Verrier P.J."/>
            <person name="Waters E."/>
            <person name="Wood A."/>
            <person name="Yang L."/>
            <person name="Cove D."/>
            <person name="Cuming A."/>
            <person name="Hasebe M."/>
            <person name="Lucas S."/>
            <person name="Mishler D.B."/>
            <person name="Reski R."/>
            <person name="Grigoriev I."/>
            <person name="Quatrano R.S."/>
            <person name="Boore J.L."/>
        </authorList>
    </citation>
    <scope>NUCLEOTIDE SEQUENCE [LARGE SCALE GENOMIC DNA]</scope>
    <source>
        <strain evidence="3 4">cv. Gransden 2004</strain>
    </source>
</reference>
<accession>A0A2K1K6X7</accession>
<name>A0A2K1K6X7_PHYPA</name>
<reference evidence="3" key="3">
    <citation type="submission" date="2020-12" db="UniProtKB">
        <authorList>
            <consortium name="EnsemblPlants"/>
        </authorList>
    </citation>
    <scope>IDENTIFICATION</scope>
</reference>
<sequence length="183" mass="20498">MRALLSSSWSDSDASVAEYDATQHLPRSLIFPFPYSLWCGLIPSFLSLSLVYMLLLRCGAVGTIDSPAASLRSLSINPLSLPPSLPLSRSLSLSLSLSVFTSAVLGCVVPPSQGLPLHSAWPLPFPFFSSIRSFRFSPHHALYHRTHRRPRRPHFRFHFRRRPRHSVLWATRVANQAPNTQGI</sequence>
<dbReference type="AlphaFoldDB" id="A0A2K1K6X7"/>
<evidence type="ECO:0000313" key="4">
    <source>
        <dbReference type="Proteomes" id="UP000006727"/>
    </source>
</evidence>
<evidence type="ECO:0000256" key="1">
    <source>
        <dbReference type="SAM" id="Phobius"/>
    </source>
</evidence>
<keyword evidence="1" id="KW-1133">Transmembrane helix</keyword>
<keyword evidence="1" id="KW-0812">Transmembrane</keyword>
<keyword evidence="1" id="KW-0472">Membrane</keyword>
<dbReference type="InParanoid" id="A0A2K1K6X7"/>